<sequence length="237" mass="27406">MSELGFNISGLITGIIGVAAVIPPLAYWFYYYLPTPKLREVEQRLKEAEVHFEEVLKSGLLTDVEELHRLYANFWSLQFRVDDARGEVYNIRTKSDELACWWKGLSSDMAVICQELVKFRARLSSRRVAVESDGLSPQRDTQHSSLLGLLRESTWYTLYQAHRGALRYPSYTLLPRTFRAIRLLQPPVPFPVLRLSSSMVLSPLRYTVIPGLRLSFSQSTERRAIRPRLLPPRLPRR</sequence>
<protein>
    <submittedName>
        <fullName evidence="1">Uncharacterized protein</fullName>
    </submittedName>
</protein>
<comment type="caution">
    <text evidence="1">The sequence shown here is derived from an EMBL/GenBank/DDBJ whole genome shotgun (WGS) entry which is preliminary data.</text>
</comment>
<reference evidence="1" key="1">
    <citation type="submission" date="2022-08" db="EMBL/GenBank/DDBJ databases">
        <title>Genome Sequence of Pycnoporus sanguineus.</title>
        <authorList>
            <person name="Buettner E."/>
        </authorList>
    </citation>
    <scope>NUCLEOTIDE SEQUENCE</scope>
    <source>
        <strain evidence="1">CG-C14</strain>
    </source>
</reference>
<organism evidence="1 2">
    <name type="scientific">Trametes sanguinea</name>
    <dbReference type="NCBI Taxonomy" id="158606"/>
    <lineage>
        <taxon>Eukaryota</taxon>
        <taxon>Fungi</taxon>
        <taxon>Dikarya</taxon>
        <taxon>Basidiomycota</taxon>
        <taxon>Agaricomycotina</taxon>
        <taxon>Agaricomycetes</taxon>
        <taxon>Polyporales</taxon>
        <taxon>Polyporaceae</taxon>
        <taxon>Trametes</taxon>
    </lineage>
</organism>
<evidence type="ECO:0000313" key="1">
    <source>
        <dbReference type="EMBL" id="KAJ2986032.1"/>
    </source>
</evidence>
<proteinExistence type="predicted"/>
<keyword evidence="2" id="KW-1185">Reference proteome</keyword>
<name>A0ACC1P5M3_9APHY</name>
<gene>
    <name evidence="1" type="ORF">NUW54_g9930</name>
</gene>
<evidence type="ECO:0000313" key="2">
    <source>
        <dbReference type="Proteomes" id="UP001144978"/>
    </source>
</evidence>
<dbReference type="Proteomes" id="UP001144978">
    <property type="component" value="Unassembled WGS sequence"/>
</dbReference>
<dbReference type="EMBL" id="JANSHE010003452">
    <property type="protein sequence ID" value="KAJ2986032.1"/>
    <property type="molecule type" value="Genomic_DNA"/>
</dbReference>
<accession>A0ACC1P5M3</accession>